<dbReference type="Proteomes" id="UP000094285">
    <property type="component" value="Unassembled WGS sequence"/>
</dbReference>
<evidence type="ECO:0000313" key="3">
    <source>
        <dbReference type="Proteomes" id="UP000094285"/>
    </source>
</evidence>
<keyword evidence="1" id="KW-0732">Signal</keyword>
<dbReference type="OrthoDB" id="5576763at2759"/>
<proteinExistence type="predicted"/>
<keyword evidence="3" id="KW-1185">Reference proteome</keyword>
<dbReference type="AlphaFoldDB" id="A0A1E4SPG7"/>
<name>A0A1E4SPG7_9ASCO</name>
<gene>
    <name evidence="2" type="ORF">CANTADRAFT_25502</name>
</gene>
<feature type="chain" id="PRO_5009162891" evidence="1">
    <location>
        <begin position="19"/>
        <end position="257"/>
    </location>
</feature>
<dbReference type="EMBL" id="KV453910">
    <property type="protein sequence ID" value="ODV81317.1"/>
    <property type="molecule type" value="Genomic_DNA"/>
</dbReference>
<dbReference type="STRING" id="984487.A0A1E4SPG7"/>
<dbReference type="RefSeq" id="XP_020066439.1">
    <property type="nucleotide sequence ID" value="XM_020207442.1"/>
</dbReference>
<evidence type="ECO:0000313" key="2">
    <source>
        <dbReference type="EMBL" id="ODV81317.1"/>
    </source>
</evidence>
<reference evidence="3" key="1">
    <citation type="submission" date="2016-05" db="EMBL/GenBank/DDBJ databases">
        <title>Comparative genomics of biotechnologically important yeasts.</title>
        <authorList>
            <consortium name="DOE Joint Genome Institute"/>
            <person name="Riley R."/>
            <person name="Haridas S."/>
            <person name="Wolfe K.H."/>
            <person name="Lopes M.R."/>
            <person name="Hittinger C.T."/>
            <person name="Goker M."/>
            <person name="Salamov A."/>
            <person name="Wisecaver J."/>
            <person name="Long T.M."/>
            <person name="Aerts A.L."/>
            <person name="Barry K."/>
            <person name="Choi C."/>
            <person name="Clum A."/>
            <person name="Coughlan A.Y."/>
            <person name="Deshpande S."/>
            <person name="Douglass A.P."/>
            <person name="Hanson S.J."/>
            <person name="Klenk H.-P."/>
            <person name="Labutti K."/>
            <person name="Lapidus A."/>
            <person name="Lindquist E."/>
            <person name="Lipzen A."/>
            <person name="Meier-Kolthoff J.P."/>
            <person name="Ohm R.A."/>
            <person name="Otillar R.P."/>
            <person name="Pangilinan J."/>
            <person name="Peng Y."/>
            <person name="Rokas A."/>
            <person name="Rosa C.A."/>
            <person name="Scheuner C."/>
            <person name="Sibirny A.A."/>
            <person name="Slot J.C."/>
            <person name="Stielow J.B."/>
            <person name="Sun H."/>
            <person name="Kurtzman C.P."/>
            <person name="Blackwell M."/>
            <person name="Grigoriev I.V."/>
            <person name="Jeffries T.W."/>
        </authorList>
    </citation>
    <scope>NUCLEOTIDE SEQUENCE [LARGE SCALE GENOMIC DNA]</scope>
    <source>
        <strain evidence="3">NRRL Y-17324</strain>
    </source>
</reference>
<dbReference type="GeneID" id="30981579"/>
<sequence>MKLSNLLVSLSVIVGAFANSPNIYFKPDYSLDGKVVKVLQKWNVGGDKVEGYYYGTLFYFATQDAGYFGPQPRKEGTTNHLTYSVFGYGPYSDHPNCYKSADGGPGVSCAVEFPWEYGKNYTQVMERTAHNEDGSNRWTGTLIDDATGETVVTIGEYWTPKNYSLLSSGGLTFNELYWFTPKGNECIPISTYVGFWPEVTLEDGTVFTSTINTFTGLDQLIDPCGKAANKSNQLAYEIPGGFVFQNGWLNSEYEEKD</sequence>
<feature type="signal peptide" evidence="1">
    <location>
        <begin position="1"/>
        <end position="18"/>
    </location>
</feature>
<accession>A0A1E4SPG7</accession>
<organism evidence="2 3">
    <name type="scientific">Suhomyces tanzawaensis NRRL Y-17324</name>
    <dbReference type="NCBI Taxonomy" id="984487"/>
    <lineage>
        <taxon>Eukaryota</taxon>
        <taxon>Fungi</taxon>
        <taxon>Dikarya</taxon>
        <taxon>Ascomycota</taxon>
        <taxon>Saccharomycotina</taxon>
        <taxon>Pichiomycetes</taxon>
        <taxon>Debaryomycetaceae</taxon>
        <taxon>Suhomyces</taxon>
    </lineage>
</organism>
<evidence type="ECO:0000256" key="1">
    <source>
        <dbReference type="SAM" id="SignalP"/>
    </source>
</evidence>
<protein>
    <submittedName>
        <fullName evidence="2">Uncharacterized protein</fullName>
    </submittedName>
</protein>